<dbReference type="Gene3D" id="4.10.240.10">
    <property type="entry name" value="Zn(2)-C6 fungal-type DNA-binding domain"/>
    <property type="match status" value="1"/>
</dbReference>
<dbReference type="SUPFAM" id="SSF57701">
    <property type="entry name" value="Zn2/Cys6 DNA-binding domain"/>
    <property type="match status" value="1"/>
</dbReference>
<keyword evidence="1" id="KW-0539">Nucleus</keyword>
<feature type="compositionally biased region" description="Polar residues" evidence="2">
    <location>
        <begin position="74"/>
        <end position="83"/>
    </location>
</feature>
<dbReference type="STRING" id="1531966.A0A0A1SSI0"/>
<organism evidence="4 5">
    <name type="scientific">[Torrubiella] hemipterigena</name>
    <dbReference type="NCBI Taxonomy" id="1531966"/>
    <lineage>
        <taxon>Eukaryota</taxon>
        <taxon>Fungi</taxon>
        <taxon>Dikarya</taxon>
        <taxon>Ascomycota</taxon>
        <taxon>Pezizomycotina</taxon>
        <taxon>Sordariomycetes</taxon>
        <taxon>Hypocreomycetidae</taxon>
        <taxon>Hypocreales</taxon>
        <taxon>Clavicipitaceae</taxon>
        <taxon>Clavicipitaceae incertae sedis</taxon>
        <taxon>'Torrubiella' clade</taxon>
    </lineage>
</organism>
<dbReference type="PROSITE" id="PS50048">
    <property type="entry name" value="ZN2_CY6_FUNGAL_2"/>
    <property type="match status" value="1"/>
</dbReference>
<evidence type="ECO:0000256" key="2">
    <source>
        <dbReference type="SAM" id="MobiDB-lite"/>
    </source>
</evidence>
<evidence type="ECO:0000313" key="4">
    <source>
        <dbReference type="EMBL" id="CEJ81076.1"/>
    </source>
</evidence>
<accession>A0A0A1SSI0</accession>
<dbReference type="GO" id="GO:0008270">
    <property type="term" value="F:zinc ion binding"/>
    <property type="evidence" value="ECO:0007669"/>
    <property type="project" value="InterPro"/>
</dbReference>
<reference evidence="4 5" key="1">
    <citation type="journal article" date="2015" name="Genome Announc.">
        <title>Draft Genome Sequence and Gene Annotation of the Entomopathogenic Fungus Verticillium hemipterigenum.</title>
        <authorList>
            <person name="Horn F."/>
            <person name="Habel A."/>
            <person name="Scharf D.H."/>
            <person name="Dworschak J."/>
            <person name="Brakhage A.A."/>
            <person name="Guthke R."/>
            <person name="Hertweck C."/>
            <person name="Linde J."/>
        </authorList>
    </citation>
    <scope>NUCLEOTIDE SEQUENCE [LARGE SCALE GENOMIC DNA]</scope>
</reference>
<feature type="region of interest" description="Disordered" evidence="2">
    <location>
        <begin position="1"/>
        <end position="27"/>
    </location>
</feature>
<dbReference type="AlphaFoldDB" id="A0A0A1SSI0"/>
<keyword evidence="5" id="KW-1185">Reference proteome</keyword>
<dbReference type="Pfam" id="PF00172">
    <property type="entry name" value="Zn_clus"/>
    <property type="match status" value="1"/>
</dbReference>
<dbReference type="GO" id="GO:0000981">
    <property type="term" value="F:DNA-binding transcription factor activity, RNA polymerase II-specific"/>
    <property type="evidence" value="ECO:0007669"/>
    <property type="project" value="InterPro"/>
</dbReference>
<dbReference type="PROSITE" id="PS00463">
    <property type="entry name" value="ZN2_CY6_FUNGAL_1"/>
    <property type="match status" value="1"/>
</dbReference>
<dbReference type="CDD" id="cd00067">
    <property type="entry name" value="GAL4"/>
    <property type="match status" value="1"/>
</dbReference>
<feature type="compositionally biased region" description="Polar residues" evidence="2">
    <location>
        <begin position="188"/>
        <end position="205"/>
    </location>
</feature>
<dbReference type="Proteomes" id="UP000039046">
    <property type="component" value="Unassembled WGS sequence"/>
</dbReference>
<gene>
    <name evidence="4" type="ORF">VHEMI01226</name>
</gene>
<feature type="compositionally biased region" description="Low complexity" evidence="2">
    <location>
        <begin position="1"/>
        <end position="13"/>
    </location>
</feature>
<feature type="domain" description="Zn(2)-C6 fungal-type" evidence="3">
    <location>
        <begin position="20"/>
        <end position="54"/>
    </location>
</feature>
<feature type="compositionally biased region" description="Low complexity" evidence="2">
    <location>
        <begin position="217"/>
        <end position="228"/>
    </location>
</feature>
<dbReference type="EMBL" id="CDHN01000001">
    <property type="protein sequence ID" value="CEJ81076.1"/>
    <property type="molecule type" value="Genomic_DNA"/>
</dbReference>
<feature type="region of interest" description="Disordered" evidence="2">
    <location>
        <begin position="69"/>
        <end position="109"/>
    </location>
</feature>
<evidence type="ECO:0000313" key="5">
    <source>
        <dbReference type="Proteomes" id="UP000039046"/>
    </source>
</evidence>
<sequence length="503" mass="55298">MAGTSTDASDSTTQRPKRQSCDRCHSQKVRCTRSGSRKTGNCDRCLRKGSKCIYSSCLPKGRPALYRASDAPATASSPNTSTAKLPDPLDWQPGDGTSGSPGDADGEIDVDVDMDMQSDAFAIPPYPMGSMADLYRTWWPEYHFGDGLPPIMPPVMPPSDFHLHQSLEPSHPLSSLKLSDSLSGIVDNASTGRSSSSATHVNSRQRSLDLEPDLCDSSSETSISSKSSGRVKKDNLDHNIANLSRLSMHLSQLLCFSRTFLAEALHPPRSAKNQDSMLQIQQGIKLVFKSVNSWLVHGSSSTEPTPSLNLGSINSSELLQHLFSASNYLLEILRQVRAGIDKAIHAASTMDLSKRPQSRSGSILQSKPGGLSSTDDDQRYSIVRHLVLVCATLLLNMYIAILVSLQHSADILRSSIRKHQESLHEPAEHMDAASRAHMQLVSIVQLTSYHIKRQNQTLDATVSSCRAWSEGETSREQFDTMSELKMEVEQHLRQLEQILYIIS</sequence>
<dbReference type="HOGENOM" id="CLU_023130_1_0_1"/>
<dbReference type="InterPro" id="IPR036864">
    <property type="entry name" value="Zn2-C6_fun-type_DNA-bd_sf"/>
</dbReference>
<evidence type="ECO:0000259" key="3">
    <source>
        <dbReference type="PROSITE" id="PS50048"/>
    </source>
</evidence>
<dbReference type="OrthoDB" id="4940079at2759"/>
<feature type="region of interest" description="Disordered" evidence="2">
    <location>
        <begin position="351"/>
        <end position="373"/>
    </location>
</feature>
<evidence type="ECO:0000256" key="1">
    <source>
        <dbReference type="ARBA" id="ARBA00023242"/>
    </source>
</evidence>
<feature type="region of interest" description="Disordered" evidence="2">
    <location>
        <begin position="187"/>
        <end position="231"/>
    </location>
</feature>
<proteinExistence type="predicted"/>
<protein>
    <recommendedName>
        <fullName evidence="3">Zn(2)-C6 fungal-type domain-containing protein</fullName>
    </recommendedName>
</protein>
<dbReference type="InterPro" id="IPR001138">
    <property type="entry name" value="Zn2Cys6_DnaBD"/>
</dbReference>
<name>A0A0A1SSI0_9HYPO</name>